<keyword evidence="8" id="KW-0449">Lipoprotein</keyword>
<accession>A0A9P9WF38</accession>
<evidence type="ECO:0000256" key="2">
    <source>
        <dbReference type="ARBA" id="ARBA00004613"/>
    </source>
</evidence>
<dbReference type="Proteomes" id="UP000829685">
    <property type="component" value="Unassembled WGS sequence"/>
</dbReference>
<evidence type="ECO:0000256" key="4">
    <source>
        <dbReference type="ARBA" id="ARBA00022525"/>
    </source>
</evidence>
<reference evidence="13" key="1">
    <citation type="submission" date="2021-03" db="EMBL/GenBank/DDBJ databases">
        <title>Revisited historic fungal species revealed as producer of novel bioactive compounds through whole genome sequencing and comparative genomics.</title>
        <authorList>
            <person name="Vignolle G.A."/>
            <person name="Hochenegger N."/>
            <person name="Mach R.L."/>
            <person name="Mach-Aigner A.R."/>
            <person name="Javad Rahimi M."/>
            <person name="Salim K.A."/>
            <person name="Chan C.M."/>
            <person name="Lim L.B.L."/>
            <person name="Cai F."/>
            <person name="Druzhinina I.S."/>
            <person name="U'Ren J.M."/>
            <person name="Derntl C."/>
        </authorList>
    </citation>
    <scope>NUCLEOTIDE SEQUENCE</scope>
    <source>
        <strain evidence="13">TUCIM 5799</strain>
    </source>
</reference>
<evidence type="ECO:0000256" key="7">
    <source>
        <dbReference type="ARBA" id="ARBA00023157"/>
    </source>
</evidence>
<protein>
    <recommendedName>
        <fullName evidence="12">CFEM domain-containing protein</fullName>
    </recommendedName>
</protein>
<dbReference type="GO" id="GO:0046872">
    <property type="term" value="F:metal ion binding"/>
    <property type="evidence" value="ECO:0007669"/>
    <property type="project" value="UniProtKB-UniRule"/>
</dbReference>
<comment type="caution">
    <text evidence="13">The sequence shown here is derived from an EMBL/GenBank/DDBJ whole genome shotgun (WGS) entry which is preliminary data.</text>
</comment>
<sequence>MKSSVAVIALAGAAAAGSIGDFVPKCAVGCLEDGVKSATPCAVDDLNCVCIADNYRNTYTAAVSCVLQSCGSDTAVGEVLPGAAHMCEVVLSSTFSSANTVTAGPTSTTATTAVTASTTDEGGFSIQTQTTAVPSTSRSSAAGSDGTSTAPTPTSSTAAAGASTAQAGFGTLSWMLLAALALI</sequence>
<feature type="chain" id="PRO_5040329280" description="CFEM domain-containing protein" evidence="11">
    <location>
        <begin position="21"/>
        <end position="183"/>
    </location>
</feature>
<feature type="binding site" description="axial binding residue" evidence="9">
    <location>
        <position position="45"/>
    </location>
    <ligand>
        <name>heme</name>
        <dbReference type="ChEBI" id="CHEBI:30413"/>
    </ligand>
    <ligandPart>
        <name>Fe</name>
        <dbReference type="ChEBI" id="CHEBI:18248"/>
    </ligandPart>
</feature>
<feature type="domain" description="CFEM" evidence="12">
    <location>
        <begin position="1"/>
        <end position="119"/>
    </location>
</feature>
<feature type="region of interest" description="Disordered" evidence="10">
    <location>
        <begin position="124"/>
        <end position="158"/>
    </location>
</feature>
<feature type="compositionally biased region" description="Low complexity" evidence="10">
    <location>
        <begin position="135"/>
        <end position="158"/>
    </location>
</feature>
<comment type="caution">
    <text evidence="9">Lacks conserved residue(s) required for the propagation of feature annotation.</text>
</comment>
<comment type="subcellular location">
    <subcellularLocation>
        <location evidence="1">Membrane</location>
        <topology evidence="1">Lipid-anchor</topology>
        <topology evidence="1">GPI-anchor</topology>
    </subcellularLocation>
    <subcellularLocation>
        <location evidence="2">Secreted</location>
    </subcellularLocation>
</comment>
<evidence type="ECO:0000256" key="8">
    <source>
        <dbReference type="ARBA" id="ARBA00023288"/>
    </source>
</evidence>
<keyword evidence="9" id="KW-0408">Iron</keyword>
<keyword evidence="9" id="KW-0349">Heme</keyword>
<evidence type="ECO:0000256" key="1">
    <source>
        <dbReference type="ARBA" id="ARBA00004589"/>
    </source>
</evidence>
<evidence type="ECO:0000256" key="9">
    <source>
        <dbReference type="PROSITE-ProRule" id="PRU01356"/>
    </source>
</evidence>
<keyword evidence="9" id="KW-0479">Metal-binding</keyword>
<dbReference type="GO" id="GO:0098552">
    <property type="term" value="C:side of membrane"/>
    <property type="evidence" value="ECO:0007669"/>
    <property type="project" value="UniProtKB-KW"/>
</dbReference>
<evidence type="ECO:0000313" key="14">
    <source>
        <dbReference type="Proteomes" id="UP000829685"/>
    </source>
</evidence>
<gene>
    <name evidence="13" type="ORF">JX265_010030</name>
</gene>
<dbReference type="EMBL" id="JAFIMR010000032">
    <property type="protein sequence ID" value="KAI1860106.1"/>
    <property type="molecule type" value="Genomic_DNA"/>
</dbReference>
<keyword evidence="14" id="KW-1185">Reference proteome</keyword>
<keyword evidence="7 9" id="KW-1015">Disulfide bond</keyword>
<feature type="disulfide bond" evidence="9">
    <location>
        <begin position="41"/>
        <end position="48"/>
    </location>
</feature>
<keyword evidence="4" id="KW-0964">Secreted</keyword>
<proteinExistence type="inferred from homology"/>
<evidence type="ECO:0000256" key="6">
    <source>
        <dbReference type="ARBA" id="ARBA00022729"/>
    </source>
</evidence>
<organism evidence="13 14">
    <name type="scientific">Neoarthrinium moseri</name>
    <dbReference type="NCBI Taxonomy" id="1658444"/>
    <lineage>
        <taxon>Eukaryota</taxon>
        <taxon>Fungi</taxon>
        <taxon>Dikarya</taxon>
        <taxon>Ascomycota</taxon>
        <taxon>Pezizomycotina</taxon>
        <taxon>Sordariomycetes</taxon>
        <taxon>Xylariomycetidae</taxon>
        <taxon>Amphisphaeriales</taxon>
        <taxon>Apiosporaceae</taxon>
        <taxon>Neoarthrinium</taxon>
    </lineage>
</organism>
<dbReference type="Pfam" id="PF05730">
    <property type="entry name" value="CFEM"/>
    <property type="match status" value="1"/>
</dbReference>
<keyword evidence="6 11" id="KW-0732">Signal</keyword>
<dbReference type="GO" id="GO:0005576">
    <property type="term" value="C:extracellular region"/>
    <property type="evidence" value="ECO:0007669"/>
    <property type="project" value="UniProtKB-SubCell"/>
</dbReference>
<evidence type="ECO:0000259" key="12">
    <source>
        <dbReference type="PROSITE" id="PS52012"/>
    </source>
</evidence>
<comment type="similarity">
    <text evidence="3">Belongs to the RBT5 family.</text>
</comment>
<evidence type="ECO:0000313" key="13">
    <source>
        <dbReference type="EMBL" id="KAI1860106.1"/>
    </source>
</evidence>
<evidence type="ECO:0000256" key="10">
    <source>
        <dbReference type="SAM" id="MobiDB-lite"/>
    </source>
</evidence>
<keyword evidence="5" id="KW-0336">GPI-anchor</keyword>
<dbReference type="InterPro" id="IPR008427">
    <property type="entry name" value="Extracellular_membr_CFEM_dom"/>
</dbReference>
<dbReference type="PROSITE" id="PS52012">
    <property type="entry name" value="CFEM"/>
    <property type="match status" value="1"/>
</dbReference>
<dbReference type="OrthoDB" id="3767534at2759"/>
<keyword evidence="5" id="KW-0325">Glycoprotein</keyword>
<feature type="signal peptide" evidence="11">
    <location>
        <begin position="1"/>
        <end position="20"/>
    </location>
</feature>
<dbReference type="AlphaFoldDB" id="A0A9P9WF38"/>
<evidence type="ECO:0000256" key="11">
    <source>
        <dbReference type="SAM" id="SignalP"/>
    </source>
</evidence>
<evidence type="ECO:0000256" key="5">
    <source>
        <dbReference type="ARBA" id="ARBA00022622"/>
    </source>
</evidence>
<keyword evidence="5" id="KW-0472">Membrane</keyword>
<evidence type="ECO:0000256" key="3">
    <source>
        <dbReference type="ARBA" id="ARBA00010031"/>
    </source>
</evidence>
<name>A0A9P9WF38_9PEZI</name>
<feature type="compositionally biased region" description="Polar residues" evidence="10">
    <location>
        <begin position="125"/>
        <end position="134"/>
    </location>
</feature>